<feature type="compositionally biased region" description="Low complexity" evidence="1">
    <location>
        <begin position="38"/>
        <end position="55"/>
    </location>
</feature>
<name>A0A4Q7JCC1_9PSEU</name>
<keyword evidence="2" id="KW-0472">Membrane</keyword>
<feature type="transmembrane region" description="Helical" evidence="2">
    <location>
        <begin position="94"/>
        <end position="116"/>
    </location>
</feature>
<comment type="caution">
    <text evidence="3">The sequence shown here is derived from an EMBL/GenBank/DDBJ whole genome shotgun (WGS) entry which is preliminary data.</text>
</comment>
<dbReference type="EMBL" id="SFCC01000004">
    <property type="protein sequence ID" value="RZQ64183.1"/>
    <property type="molecule type" value="Genomic_DNA"/>
</dbReference>
<keyword evidence="2" id="KW-0812">Transmembrane</keyword>
<evidence type="ECO:0000256" key="2">
    <source>
        <dbReference type="SAM" id="Phobius"/>
    </source>
</evidence>
<reference evidence="3 4" key="1">
    <citation type="submission" date="2019-02" db="EMBL/GenBank/DDBJ databases">
        <title>Draft genome sequence of Amycolatopsis sp. 8-3EHSu isolated from roots of Suaeda maritima.</title>
        <authorList>
            <person name="Duangmal K."/>
            <person name="Chantavorakit T."/>
        </authorList>
    </citation>
    <scope>NUCLEOTIDE SEQUENCE [LARGE SCALE GENOMIC DNA]</scope>
    <source>
        <strain evidence="3 4">8-3EHSu</strain>
    </source>
</reference>
<dbReference type="Proteomes" id="UP000292003">
    <property type="component" value="Unassembled WGS sequence"/>
</dbReference>
<feature type="region of interest" description="Disordered" evidence="1">
    <location>
        <begin position="1"/>
        <end position="20"/>
    </location>
</feature>
<proteinExistence type="predicted"/>
<keyword evidence="2" id="KW-1133">Transmembrane helix</keyword>
<organism evidence="3 4">
    <name type="scientific">Amycolatopsis suaedae</name>
    <dbReference type="NCBI Taxonomy" id="2510978"/>
    <lineage>
        <taxon>Bacteria</taxon>
        <taxon>Bacillati</taxon>
        <taxon>Actinomycetota</taxon>
        <taxon>Actinomycetes</taxon>
        <taxon>Pseudonocardiales</taxon>
        <taxon>Pseudonocardiaceae</taxon>
        <taxon>Amycolatopsis</taxon>
    </lineage>
</organism>
<protein>
    <submittedName>
        <fullName evidence="3">Uncharacterized protein</fullName>
    </submittedName>
</protein>
<evidence type="ECO:0000313" key="4">
    <source>
        <dbReference type="Proteomes" id="UP000292003"/>
    </source>
</evidence>
<dbReference type="AlphaFoldDB" id="A0A4Q7JCC1"/>
<evidence type="ECO:0000256" key="1">
    <source>
        <dbReference type="SAM" id="MobiDB-lite"/>
    </source>
</evidence>
<evidence type="ECO:0000313" key="3">
    <source>
        <dbReference type="EMBL" id="RZQ64183.1"/>
    </source>
</evidence>
<gene>
    <name evidence="3" type="ORF">EWH70_09320</name>
</gene>
<dbReference type="OrthoDB" id="5181787at2"/>
<accession>A0A4Q7JCC1</accession>
<feature type="region of interest" description="Disordered" evidence="1">
    <location>
        <begin position="38"/>
        <end position="84"/>
    </location>
</feature>
<keyword evidence="4" id="KW-1185">Reference proteome</keyword>
<feature type="compositionally biased region" description="Pro residues" evidence="1">
    <location>
        <begin position="56"/>
        <end position="66"/>
    </location>
</feature>
<sequence length="283" mass="31386">MAEQRRDEQEPAGPRLDPEQVRQFQQFQQFQDFLRYQEAQQQQGGGVVPYQQAQPPAAPPPPPPPERFQQAGPPELPPGSQPPKRRLPRWARWILGKLLGWLLLLIVLVIAGRLAWNYFFADQDTGPTGTQGGGGTYHTNKILSTSPFEAVRSVYDAIAQEDPRNKEPLVAQACGRFDEPIQQKFAQNMGFPDCRAAVIALHAQVTHATRYAESMPSFRSTPVPGDELKISSCRDNITGGIRNGPALGLFTVRKVEKGQWLIVDHAPEPPCAPPQQTGTTPTR</sequence>